<accession>A0A0X3Q8I3</accession>
<dbReference type="PANTHER" id="PTHR44140:SF2">
    <property type="entry name" value="LD25575P"/>
    <property type="match status" value="1"/>
</dbReference>
<dbReference type="EMBL" id="GEEE01007679">
    <property type="protein sequence ID" value="JAP55546.1"/>
    <property type="molecule type" value="Transcribed_RNA"/>
</dbReference>
<dbReference type="InterPro" id="IPR019734">
    <property type="entry name" value="TPR_rpt"/>
</dbReference>
<dbReference type="SMART" id="SM00271">
    <property type="entry name" value="DnaJ"/>
    <property type="match status" value="1"/>
</dbReference>
<protein>
    <submittedName>
        <fullName evidence="7">DnaJ homolog subfamily C member 3</fullName>
    </submittedName>
</protein>
<dbReference type="Pfam" id="PF13432">
    <property type="entry name" value="TPR_16"/>
    <property type="match status" value="1"/>
</dbReference>
<dbReference type="GO" id="GO:0051087">
    <property type="term" value="F:protein-folding chaperone binding"/>
    <property type="evidence" value="ECO:0007669"/>
    <property type="project" value="TreeGrafter"/>
</dbReference>
<dbReference type="AlphaFoldDB" id="A0A0X3Q8I3"/>
<dbReference type="Pfam" id="PF13181">
    <property type="entry name" value="TPR_8"/>
    <property type="match status" value="1"/>
</dbReference>
<dbReference type="InterPro" id="IPR011990">
    <property type="entry name" value="TPR-like_helical_dom_sf"/>
</dbReference>
<dbReference type="PRINTS" id="PR00625">
    <property type="entry name" value="JDOMAIN"/>
</dbReference>
<feature type="repeat" description="TPR" evidence="4">
    <location>
        <begin position="30"/>
        <end position="63"/>
    </location>
</feature>
<dbReference type="Gene3D" id="1.10.287.110">
    <property type="entry name" value="DnaJ domain"/>
    <property type="match status" value="1"/>
</dbReference>
<evidence type="ECO:0000259" key="6">
    <source>
        <dbReference type="PROSITE" id="PS50076"/>
    </source>
</evidence>
<comment type="subcellular location">
    <subcellularLocation>
        <location evidence="1">Endoplasmic reticulum</location>
    </subcellularLocation>
</comment>
<dbReference type="InterPro" id="IPR001623">
    <property type="entry name" value="DnaJ_domain"/>
</dbReference>
<dbReference type="PANTHER" id="PTHR44140">
    <property type="entry name" value="LD25575P"/>
    <property type="match status" value="1"/>
</dbReference>
<dbReference type="InterPro" id="IPR036869">
    <property type="entry name" value="J_dom_sf"/>
</dbReference>
<dbReference type="SUPFAM" id="SSF48452">
    <property type="entry name" value="TPR-like"/>
    <property type="match status" value="2"/>
</dbReference>
<feature type="chain" id="PRO_5007051515" evidence="5">
    <location>
        <begin position="26"/>
        <end position="494"/>
    </location>
</feature>
<dbReference type="PROSITE" id="PS50076">
    <property type="entry name" value="DNAJ_2"/>
    <property type="match status" value="1"/>
</dbReference>
<dbReference type="PROSITE" id="PS50005">
    <property type="entry name" value="TPR"/>
    <property type="match status" value="2"/>
</dbReference>
<dbReference type="CDD" id="cd06257">
    <property type="entry name" value="DnaJ"/>
    <property type="match status" value="1"/>
</dbReference>
<dbReference type="Pfam" id="PF00226">
    <property type="entry name" value="DnaJ"/>
    <property type="match status" value="1"/>
</dbReference>
<proteinExistence type="predicted"/>
<keyword evidence="3" id="KW-0256">Endoplasmic reticulum</keyword>
<sequence length="494" mass="55432">MTNYAMYTGFLGIFGLSFCMILVTAQDIDVNTLISMGSAALTKDLPSNALNYYSRAVELDPDNYLAVYGKAAALLALGKLQLALSDADRVTQLRPGYIPGHKQKSRILLKMGNLKGARAPLYFLGTSYPETEASLKEIDDLEVKIEHAKTLYQNGNFAEAIPVLDTIMQSISANSELHEMRANCYLKTGEVKKGIQELRNSVHLVNDNRAGLLSVAVLMYNAGFALQSLEEIRRCLQLDQEDKECRAHYSKVKKLSGIITGAEEDSNAERWSECLLKARTLLSSEENNTEYVMQASMHICHCGAQISQQTAYDEILKACDLVIQRVPQSVDYYLDKAMVLINQNRLDEAIQEYQKVLEMESQNRRARDGMERVQRLKKQAKKRDYYEILGVSRGATSKDINRAYRKLAAETHPDMFPDPDEKKEAEKRFINIAAAKEVLSDPEKRAKFDQGIDPLDTENQGGGGGHPFFHGGPFGFTFQNFNPFEGGNFEFHFG</sequence>
<feature type="signal peptide" evidence="5">
    <location>
        <begin position="1"/>
        <end position="25"/>
    </location>
</feature>
<evidence type="ECO:0000256" key="1">
    <source>
        <dbReference type="ARBA" id="ARBA00004240"/>
    </source>
</evidence>
<dbReference type="SMART" id="SM00028">
    <property type="entry name" value="TPR"/>
    <property type="match status" value="4"/>
</dbReference>
<dbReference type="SUPFAM" id="SSF46565">
    <property type="entry name" value="Chaperone J-domain"/>
    <property type="match status" value="1"/>
</dbReference>
<gene>
    <name evidence="7" type="primary">DNJC3</name>
    <name evidence="7" type="ORF">TR98112</name>
</gene>
<evidence type="ECO:0000256" key="4">
    <source>
        <dbReference type="PROSITE-ProRule" id="PRU00339"/>
    </source>
</evidence>
<reference evidence="7" key="1">
    <citation type="submission" date="2016-01" db="EMBL/GenBank/DDBJ databases">
        <title>Reference transcriptome for the parasite Schistocephalus solidus: insights into the molecular evolution of parasitism.</title>
        <authorList>
            <person name="Hebert F.O."/>
            <person name="Grambauer S."/>
            <person name="Barber I."/>
            <person name="Landry C.R."/>
            <person name="Aubin-Horth N."/>
        </authorList>
    </citation>
    <scope>NUCLEOTIDE SEQUENCE</scope>
</reference>
<evidence type="ECO:0000256" key="3">
    <source>
        <dbReference type="ARBA" id="ARBA00022824"/>
    </source>
</evidence>
<dbReference type="GO" id="GO:0051787">
    <property type="term" value="F:misfolded protein binding"/>
    <property type="evidence" value="ECO:0007669"/>
    <property type="project" value="TreeGrafter"/>
</dbReference>
<feature type="repeat" description="TPR" evidence="4">
    <location>
        <begin position="330"/>
        <end position="363"/>
    </location>
</feature>
<dbReference type="GO" id="GO:0005783">
    <property type="term" value="C:endoplasmic reticulum"/>
    <property type="evidence" value="ECO:0007669"/>
    <property type="project" value="UniProtKB-SubCell"/>
</dbReference>
<name>A0A0X3Q8I3_SCHSO</name>
<dbReference type="GO" id="GO:0034975">
    <property type="term" value="P:protein folding in endoplasmic reticulum"/>
    <property type="evidence" value="ECO:0007669"/>
    <property type="project" value="TreeGrafter"/>
</dbReference>
<keyword evidence="2 5" id="KW-0732">Signal</keyword>
<keyword evidence="4" id="KW-0802">TPR repeat</keyword>
<dbReference type="InterPro" id="IPR051727">
    <property type="entry name" value="DnaJ_C3_Co-chaperones"/>
</dbReference>
<feature type="domain" description="J" evidence="6">
    <location>
        <begin position="384"/>
        <end position="452"/>
    </location>
</feature>
<evidence type="ECO:0000313" key="7">
    <source>
        <dbReference type="EMBL" id="JAP55546.1"/>
    </source>
</evidence>
<dbReference type="Gene3D" id="1.25.40.10">
    <property type="entry name" value="Tetratricopeptide repeat domain"/>
    <property type="match status" value="1"/>
</dbReference>
<organism evidence="7">
    <name type="scientific">Schistocephalus solidus</name>
    <name type="common">Tapeworm</name>
    <dbReference type="NCBI Taxonomy" id="70667"/>
    <lineage>
        <taxon>Eukaryota</taxon>
        <taxon>Metazoa</taxon>
        <taxon>Spiralia</taxon>
        <taxon>Lophotrochozoa</taxon>
        <taxon>Platyhelminthes</taxon>
        <taxon>Cestoda</taxon>
        <taxon>Eucestoda</taxon>
        <taxon>Diphyllobothriidea</taxon>
        <taxon>Diphyllobothriidae</taxon>
        <taxon>Schistocephalus</taxon>
    </lineage>
</organism>
<evidence type="ECO:0000256" key="5">
    <source>
        <dbReference type="SAM" id="SignalP"/>
    </source>
</evidence>
<evidence type="ECO:0000256" key="2">
    <source>
        <dbReference type="ARBA" id="ARBA00022729"/>
    </source>
</evidence>